<proteinExistence type="predicted"/>
<dbReference type="EMBL" id="CP018477">
    <property type="protein sequence ID" value="ASV76873.1"/>
    <property type="molecule type" value="Genomic_DNA"/>
</dbReference>
<sequence length="333" mass="36555">MFLEEFDQRFPRNAPILRTGDAVTFETARIEPLADGARGHFTDLGNLTCSEDLHRRLSKLSLAQGSPSQSAFLPTSHIAFPSLRAAFPHTPSRGTPPDRSARKPLGRNAGNETLQNCLGRGSAPSDPRLINHFGKSGRWKTVKIRKMGKDDSIRTICKTIGSLSSRPEQHGPQIRQAVTVLCPLIPRAGRDRPSPLGRLGGRLFSLSGENGPPIDSFEFPMRNSLTSLSCCIEFAESSGHREWCGGSGCAESICFVEMGDSPPHGDRVCRERPPLRGGTARRFTHLGVACRPHKLPVMPAAEELSERSRGYPVLTRLPRERDRFRLGGGEHPI</sequence>
<feature type="region of interest" description="Disordered" evidence="1">
    <location>
        <begin position="86"/>
        <end position="130"/>
    </location>
</feature>
<dbReference type="AlphaFoldDB" id="A0A286RLL9"/>
<protein>
    <submittedName>
        <fullName evidence="2">Uncharacterized protein</fullName>
    </submittedName>
</protein>
<organism evidence="2 3">
    <name type="scientific">Thermogutta terrifontis</name>
    <dbReference type="NCBI Taxonomy" id="1331910"/>
    <lineage>
        <taxon>Bacteria</taxon>
        <taxon>Pseudomonadati</taxon>
        <taxon>Planctomycetota</taxon>
        <taxon>Planctomycetia</taxon>
        <taxon>Pirellulales</taxon>
        <taxon>Thermoguttaceae</taxon>
        <taxon>Thermogutta</taxon>
    </lineage>
</organism>
<evidence type="ECO:0000256" key="1">
    <source>
        <dbReference type="SAM" id="MobiDB-lite"/>
    </source>
</evidence>
<accession>A0A286RLL9</accession>
<evidence type="ECO:0000313" key="2">
    <source>
        <dbReference type="EMBL" id="ASV76873.1"/>
    </source>
</evidence>
<gene>
    <name evidence="2" type="ORF">THTE_4272</name>
</gene>
<evidence type="ECO:0000313" key="3">
    <source>
        <dbReference type="Proteomes" id="UP000215086"/>
    </source>
</evidence>
<name>A0A286RLL9_9BACT</name>
<keyword evidence="3" id="KW-1185">Reference proteome</keyword>
<reference evidence="2 3" key="1">
    <citation type="journal article" name="Front. Microbiol.">
        <title>Sugar Metabolism of the First Thermophilic Planctomycete Thermogutta terrifontis: Comparative Genomic and Transcriptomic Approaches.</title>
        <authorList>
            <person name="Elcheninov A.G."/>
            <person name="Menzel P."/>
            <person name="Gudbergsdottir S.R."/>
            <person name="Slesarev A.I."/>
            <person name="Kadnikov V.V."/>
            <person name="Krogh A."/>
            <person name="Bonch-Osmolovskaya E.A."/>
            <person name="Peng X."/>
            <person name="Kublanov I.V."/>
        </authorList>
    </citation>
    <scope>NUCLEOTIDE SEQUENCE [LARGE SCALE GENOMIC DNA]</scope>
    <source>
        <strain evidence="2 3">R1</strain>
    </source>
</reference>
<dbReference type="KEGG" id="ttf:THTE_4272"/>
<dbReference type="Proteomes" id="UP000215086">
    <property type="component" value="Chromosome"/>
</dbReference>